<dbReference type="Proteomes" id="UP000782519">
    <property type="component" value="Unassembled WGS sequence"/>
</dbReference>
<reference evidence="1" key="1">
    <citation type="submission" date="2020-07" db="EMBL/GenBank/DDBJ databases">
        <title>Huge and variable diversity of episymbiotic CPR bacteria and DPANN archaea in groundwater ecosystems.</title>
        <authorList>
            <person name="He C.Y."/>
            <person name="Keren R."/>
            <person name="Whittaker M."/>
            <person name="Farag I.F."/>
            <person name="Doudna J."/>
            <person name="Cate J.H.D."/>
            <person name="Banfield J.F."/>
        </authorList>
    </citation>
    <scope>NUCLEOTIDE SEQUENCE</scope>
    <source>
        <strain evidence="1">NC_groundwater_1818_Pr3_B-0.1um_66_35</strain>
    </source>
</reference>
<evidence type="ECO:0000313" key="1">
    <source>
        <dbReference type="EMBL" id="MBI5130904.1"/>
    </source>
</evidence>
<dbReference type="AlphaFoldDB" id="A0A933S0Q1"/>
<gene>
    <name evidence="1" type="ORF">HZA66_15800</name>
</gene>
<name>A0A933S0Q1_RHOPL</name>
<accession>A0A933S0Q1</accession>
<dbReference type="InterPro" id="IPR025427">
    <property type="entry name" value="DUF4160"/>
</dbReference>
<evidence type="ECO:0000313" key="2">
    <source>
        <dbReference type="Proteomes" id="UP000782519"/>
    </source>
</evidence>
<proteinExistence type="predicted"/>
<comment type="caution">
    <text evidence="1">The sequence shown here is derived from an EMBL/GenBank/DDBJ whole genome shotgun (WGS) entry which is preliminary data.</text>
</comment>
<organism evidence="1 2">
    <name type="scientific">Rhodopseudomonas palustris</name>
    <dbReference type="NCBI Taxonomy" id="1076"/>
    <lineage>
        <taxon>Bacteria</taxon>
        <taxon>Pseudomonadati</taxon>
        <taxon>Pseudomonadota</taxon>
        <taxon>Alphaproteobacteria</taxon>
        <taxon>Hyphomicrobiales</taxon>
        <taxon>Nitrobacteraceae</taxon>
        <taxon>Rhodopseudomonas</taxon>
    </lineage>
</organism>
<dbReference type="EMBL" id="JACRJB010000048">
    <property type="protein sequence ID" value="MBI5130904.1"/>
    <property type="molecule type" value="Genomic_DNA"/>
</dbReference>
<dbReference type="Pfam" id="PF13711">
    <property type="entry name" value="DUF4160"/>
    <property type="match status" value="1"/>
</dbReference>
<protein>
    <submittedName>
        <fullName evidence="1">DUF4160 domain-containing protein</fullName>
    </submittedName>
</protein>
<sequence length="84" mass="9625">MPVVAMVDGVKIEFYPDEHPPPHFHARYAEYVAQIEIRTGKVLRGSLPPAKIGRVRAWTASHYINLMNAWTAVEELRKPEKIDD</sequence>